<reference evidence="1 3" key="1">
    <citation type="journal article" date="2008" name="Science">
        <title>The Physcomitrella genome reveals evolutionary insights into the conquest of land by plants.</title>
        <authorList>
            <person name="Rensing S."/>
            <person name="Lang D."/>
            <person name="Zimmer A."/>
            <person name="Terry A."/>
            <person name="Salamov A."/>
            <person name="Shapiro H."/>
            <person name="Nishiyama T."/>
            <person name="Perroud P.-F."/>
            <person name="Lindquist E."/>
            <person name="Kamisugi Y."/>
            <person name="Tanahashi T."/>
            <person name="Sakakibara K."/>
            <person name="Fujita T."/>
            <person name="Oishi K."/>
            <person name="Shin-I T."/>
            <person name="Kuroki Y."/>
            <person name="Toyoda A."/>
            <person name="Suzuki Y."/>
            <person name="Hashimoto A."/>
            <person name="Yamaguchi K."/>
            <person name="Sugano A."/>
            <person name="Kohara Y."/>
            <person name="Fujiyama A."/>
            <person name="Anterola A."/>
            <person name="Aoki S."/>
            <person name="Ashton N."/>
            <person name="Barbazuk W.B."/>
            <person name="Barker E."/>
            <person name="Bennetzen J."/>
            <person name="Bezanilla M."/>
            <person name="Blankenship R."/>
            <person name="Cho S.H."/>
            <person name="Dutcher S."/>
            <person name="Estelle M."/>
            <person name="Fawcett J.A."/>
            <person name="Gundlach H."/>
            <person name="Hanada K."/>
            <person name="Heyl A."/>
            <person name="Hicks K.A."/>
            <person name="Hugh J."/>
            <person name="Lohr M."/>
            <person name="Mayer K."/>
            <person name="Melkozernov A."/>
            <person name="Murata T."/>
            <person name="Nelson D."/>
            <person name="Pils B."/>
            <person name="Prigge M."/>
            <person name="Reiss B."/>
            <person name="Renner T."/>
            <person name="Rombauts S."/>
            <person name="Rushton P."/>
            <person name="Sanderfoot A."/>
            <person name="Schween G."/>
            <person name="Shiu S.-H."/>
            <person name="Stueber K."/>
            <person name="Theodoulou F.L."/>
            <person name="Tu H."/>
            <person name="Van de Peer Y."/>
            <person name="Verrier P.J."/>
            <person name="Waters E."/>
            <person name="Wood A."/>
            <person name="Yang L."/>
            <person name="Cove D."/>
            <person name="Cuming A."/>
            <person name="Hasebe M."/>
            <person name="Lucas S."/>
            <person name="Mishler D.B."/>
            <person name="Reski R."/>
            <person name="Grigoriev I."/>
            <person name="Quatrano R.S."/>
            <person name="Boore J.L."/>
        </authorList>
    </citation>
    <scope>NUCLEOTIDE SEQUENCE [LARGE SCALE GENOMIC DNA]</scope>
    <source>
        <strain evidence="2 3">cv. Gransden 2004</strain>
    </source>
</reference>
<dbReference type="EnsemblPlants" id="Pp3c22_8091V3.1">
    <property type="protein sequence ID" value="PAC:32904270.CDS.1"/>
    <property type="gene ID" value="Pp3c22_8091"/>
</dbReference>
<evidence type="ECO:0000313" key="3">
    <source>
        <dbReference type="Proteomes" id="UP000006727"/>
    </source>
</evidence>
<protein>
    <submittedName>
        <fullName evidence="1 2">Uncharacterized protein</fullName>
    </submittedName>
</protein>
<name>A0A2K1IMP9_PHYPA</name>
<evidence type="ECO:0000313" key="1">
    <source>
        <dbReference type="EMBL" id="PNR30555.1"/>
    </source>
</evidence>
<dbReference type="AlphaFoldDB" id="A0A2K1IMP9"/>
<dbReference type="InParanoid" id="A0A2K1IMP9"/>
<dbReference type="EMBL" id="ABEU02000022">
    <property type="protein sequence ID" value="PNR30555.1"/>
    <property type="molecule type" value="Genomic_DNA"/>
</dbReference>
<sequence length="122" mass="13898">MSSFAATIVRRCWVLFDSFRMPIYTHLNTPDVPAKHFASSLPGEETRLEMLHQNCHKHGGRLEKRAIKTRVKACSRHACELVKIWPCAGVSKLLHIAHAFPSEQTISFLSSHHCRQNSDVHL</sequence>
<keyword evidence="3" id="KW-1185">Reference proteome</keyword>
<reference evidence="1 3" key="2">
    <citation type="journal article" date="2018" name="Plant J.">
        <title>The Physcomitrella patens chromosome-scale assembly reveals moss genome structure and evolution.</title>
        <authorList>
            <person name="Lang D."/>
            <person name="Ullrich K.K."/>
            <person name="Murat F."/>
            <person name="Fuchs J."/>
            <person name="Jenkins J."/>
            <person name="Haas F.B."/>
            <person name="Piednoel M."/>
            <person name="Gundlach H."/>
            <person name="Van Bel M."/>
            <person name="Meyberg R."/>
            <person name="Vives C."/>
            <person name="Morata J."/>
            <person name="Symeonidi A."/>
            <person name="Hiss M."/>
            <person name="Muchero W."/>
            <person name="Kamisugi Y."/>
            <person name="Saleh O."/>
            <person name="Blanc G."/>
            <person name="Decker E.L."/>
            <person name="van Gessel N."/>
            <person name="Grimwood J."/>
            <person name="Hayes R.D."/>
            <person name="Graham S.W."/>
            <person name="Gunter L.E."/>
            <person name="McDaniel S.F."/>
            <person name="Hoernstein S.N.W."/>
            <person name="Larsson A."/>
            <person name="Li F.W."/>
            <person name="Perroud P.F."/>
            <person name="Phillips J."/>
            <person name="Ranjan P."/>
            <person name="Rokshar D.S."/>
            <person name="Rothfels C.J."/>
            <person name="Schneider L."/>
            <person name="Shu S."/>
            <person name="Stevenson D.W."/>
            <person name="Thummler F."/>
            <person name="Tillich M."/>
            <person name="Villarreal Aguilar J.C."/>
            <person name="Widiez T."/>
            <person name="Wong G.K."/>
            <person name="Wymore A."/>
            <person name="Zhang Y."/>
            <person name="Zimmer A.D."/>
            <person name="Quatrano R.S."/>
            <person name="Mayer K.F.X."/>
            <person name="Goodstein D."/>
            <person name="Casacuberta J.M."/>
            <person name="Vandepoele K."/>
            <person name="Reski R."/>
            <person name="Cuming A.C."/>
            <person name="Tuskan G.A."/>
            <person name="Maumus F."/>
            <person name="Salse J."/>
            <person name="Schmutz J."/>
            <person name="Rensing S.A."/>
        </authorList>
    </citation>
    <scope>NUCLEOTIDE SEQUENCE [LARGE SCALE GENOMIC DNA]</scope>
    <source>
        <strain evidence="2 3">cv. Gransden 2004</strain>
    </source>
</reference>
<dbReference type="Gramene" id="Pp3c22_8091V3.1">
    <property type="protein sequence ID" value="PAC:32904270.CDS.1"/>
    <property type="gene ID" value="Pp3c22_8091"/>
</dbReference>
<reference evidence="2" key="3">
    <citation type="submission" date="2020-12" db="UniProtKB">
        <authorList>
            <consortium name="EnsemblPlants"/>
        </authorList>
    </citation>
    <scope>IDENTIFICATION</scope>
</reference>
<accession>A0A2K1IMP9</accession>
<evidence type="ECO:0000313" key="2">
    <source>
        <dbReference type="EnsemblPlants" id="PAC:32904270.CDS.1"/>
    </source>
</evidence>
<organism evidence="1">
    <name type="scientific">Physcomitrium patens</name>
    <name type="common">Spreading-leaved earth moss</name>
    <name type="synonym">Physcomitrella patens</name>
    <dbReference type="NCBI Taxonomy" id="3218"/>
    <lineage>
        <taxon>Eukaryota</taxon>
        <taxon>Viridiplantae</taxon>
        <taxon>Streptophyta</taxon>
        <taxon>Embryophyta</taxon>
        <taxon>Bryophyta</taxon>
        <taxon>Bryophytina</taxon>
        <taxon>Bryopsida</taxon>
        <taxon>Funariidae</taxon>
        <taxon>Funariales</taxon>
        <taxon>Funariaceae</taxon>
        <taxon>Physcomitrium</taxon>
    </lineage>
</organism>
<gene>
    <name evidence="1" type="ORF">PHYPA_026871</name>
</gene>
<proteinExistence type="predicted"/>
<dbReference type="Proteomes" id="UP000006727">
    <property type="component" value="Chromosome 22"/>
</dbReference>